<dbReference type="InterPro" id="IPR018289">
    <property type="entry name" value="MULE_transposase_dom"/>
</dbReference>
<evidence type="ECO:0000313" key="4">
    <source>
        <dbReference type="Proteomes" id="UP001633002"/>
    </source>
</evidence>
<keyword evidence="1" id="KW-0479">Metal-binding</keyword>
<dbReference type="PANTHER" id="PTHR33977:SF1">
    <property type="entry name" value="ZINC ION BINDING PROTEIN"/>
    <property type="match status" value="1"/>
</dbReference>
<reference evidence="3 4" key="1">
    <citation type="submission" date="2024-09" db="EMBL/GenBank/DDBJ databases">
        <title>Chromosome-scale assembly of Riccia sorocarpa.</title>
        <authorList>
            <person name="Paukszto L."/>
        </authorList>
    </citation>
    <scope>NUCLEOTIDE SEQUENCE [LARGE SCALE GENOMIC DNA]</scope>
    <source>
        <strain evidence="3">LP-2024</strain>
        <tissue evidence="3">Aerial parts of the thallus</tissue>
    </source>
</reference>
<keyword evidence="1" id="KW-0863">Zinc-finger</keyword>
<sequence length="654" mass="74687">MAVNLKDVLNIQQALRRYDPGHAADDAVATRNWTKLNPEKVLFYQEPSLTEGRPFMLAWQTEWMLSKLASLGHGSTISIDATFGTNKYGFQLFTVVCFDAFQNGLPCLWVLMERHEASDLVLVLSQMKERVNAYRLNTMKTPQLWQPSCFLVDDAKEENLALREVFPDVPVNLCLWHVRRAWLKKLHSFVKDPFGKAEMNRSLGRVMYCSIEKDPWSLSMAFMDKFKHEKSFVDYYERHWHGRIDRWAKGYRAYAHANQDSQGSIERWHATLKQYLRGSRKEKSSRRVVWLVMMLTERLEPFYYCTSELKEQGHIRNRIVAKFVIAAIKKAREIPDTSVIPCPPLNGLKLALVSSSSRAHCFHEVHGWDKDSCTCTCGLSVQGNVCKHRIKCLLLLGGHSEVALLHRLGTKWGTHAGGLENMEDEFQNFDSEFCSESVPVVGVDIPLSVSSDSDDDCVILPVPTKLSAAGGHIRSLAQFQKEVGKLYAAVSHSRYLCTQAFEFLLTAVHQALQLKASMEVQDLGTQEETDAERFVAAPGTDGSLKRKKDFLEKFQMKRKKHDNRTQCVRKEWTEIDADNQFRKVLTVHLTTQEALDRATHETLDLNVSFSDKIDPARNIPPPPTKRNRKRTAFARTIKQQVVMGNEPNDVIVID</sequence>
<organism evidence="3 4">
    <name type="scientific">Riccia sorocarpa</name>
    <dbReference type="NCBI Taxonomy" id="122646"/>
    <lineage>
        <taxon>Eukaryota</taxon>
        <taxon>Viridiplantae</taxon>
        <taxon>Streptophyta</taxon>
        <taxon>Embryophyta</taxon>
        <taxon>Marchantiophyta</taxon>
        <taxon>Marchantiopsida</taxon>
        <taxon>Marchantiidae</taxon>
        <taxon>Marchantiales</taxon>
        <taxon>Ricciaceae</taxon>
        <taxon>Riccia</taxon>
    </lineage>
</organism>
<dbReference type="PROSITE" id="PS50966">
    <property type="entry name" value="ZF_SWIM"/>
    <property type="match status" value="1"/>
</dbReference>
<dbReference type="AlphaFoldDB" id="A0ABD3GQT2"/>
<dbReference type="Pfam" id="PF10551">
    <property type="entry name" value="MULE"/>
    <property type="match status" value="1"/>
</dbReference>
<name>A0ABD3GQT2_9MARC</name>
<evidence type="ECO:0000313" key="3">
    <source>
        <dbReference type="EMBL" id="KAL3680109.1"/>
    </source>
</evidence>
<gene>
    <name evidence="3" type="ORF">R1sor_023065</name>
</gene>
<protein>
    <recommendedName>
        <fullName evidence="2">SWIM-type domain-containing protein</fullName>
    </recommendedName>
</protein>
<keyword evidence="4" id="KW-1185">Reference proteome</keyword>
<accession>A0ABD3GQT2</accession>
<evidence type="ECO:0000256" key="1">
    <source>
        <dbReference type="PROSITE-ProRule" id="PRU00325"/>
    </source>
</evidence>
<dbReference type="InterPro" id="IPR007527">
    <property type="entry name" value="Znf_SWIM"/>
</dbReference>
<feature type="domain" description="SWIM-type" evidence="2">
    <location>
        <begin position="363"/>
        <end position="397"/>
    </location>
</feature>
<keyword evidence="1" id="KW-0862">Zinc</keyword>
<dbReference type="EMBL" id="JBJQOH010000007">
    <property type="protein sequence ID" value="KAL3680109.1"/>
    <property type="molecule type" value="Genomic_DNA"/>
</dbReference>
<evidence type="ECO:0000259" key="2">
    <source>
        <dbReference type="PROSITE" id="PS50966"/>
    </source>
</evidence>
<proteinExistence type="predicted"/>
<dbReference type="GO" id="GO:0008270">
    <property type="term" value="F:zinc ion binding"/>
    <property type="evidence" value="ECO:0007669"/>
    <property type="project" value="UniProtKB-KW"/>
</dbReference>
<dbReference type="Proteomes" id="UP001633002">
    <property type="component" value="Unassembled WGS sequence"/>
</dbReference>
<dbReference type="PANTHER" id="PTHR33977">
    <property type="entry name" value="ZINC ION BINDING PROTEIN"/>
    <property type="match status" value="1"/>
</dbReference>
<comment type="caution">
    <text evidence="3">The sequence shown here is derived from an EMBL/GenBank/DDBJ whole genome shotgun (WGS) entry which is preliminary data.</text>
</comment>